<protein>
    <recommendedName>
        <fullName evidence="3">DUF3813 domain-containing protein</fullName>
    </recommendedName>
</protein>
<dbReference type="EMBL" id="JXRR01000014">
    <property type="protein sequence ID" value="KIL47451.1"/>
    <property type="molecule type" value="Genomic_DNA"/>
</dbReference>
<dbReference type="AlphaFoldDB" id="A0A0C2VSP3"/>
<proteinExistence type="predicted"/>
<dbReference type="Proteomes" id="UP000031972">
    <property type="component" value="Unassembled WGS sequence"/>
</dbReference>
<comment type="caution">
    <text evidence="1">The sequence shown here is derived from an EMBL/GenBank/DDBJ whole genome shotgun (WGS) entry which is preliminary data.</text>
</comment>
<keyword evidence="2" id="KW-1185">Reference proteome</keyword>
<dbReference type="RefSeq" id="WP_041057010.1">
    <property type="nucleotide sequence ID" value="NZ_JXRR01000014.1"/>
</dbReference>
<dbReference type="PATRIC" id="fig|220754.4.peg.1639"/>
<dbReference type="Pfam" id="PF12758">
    <property type="entry name" value="DUF3813"/>
    <property type="match status" value="1"/>
</dbReference>
<evidence type="ECO:0000313" key="1">
    <source>
        <dbReference type="EMBL" id="KIL47451.1"/>
    </source>
</evidence>
<dbReference type="OrthoDB" id="2692217at2"/>
<reference evidence="1 2" key="1">
    <citation type="submission" date="2015-01" db="EMBL/GenBank/DDBJ databases">
        <title>Jeotgalibacillus campisalis genome sequencing.</title>
        <authorList>
            <person name="Goh K.M."/>
            <person name="Chan K.-G."/>
            <person name="Yaakop A.S."/>
            <person name="Ee R."/>
            <person name="Gan H.M."/>
            <person name="Chan C.S."/>
        </authorList>
    </citation>
    <scope>NUCLEOTIDE SEQUENCE [LARGE SCALE GENOMIC DNA]</scope>
    <source>
        <strain evidence="1 2">SF-57</strain>
    </source>
</reference>
<evidence type="ECO:0008006" key="3">
    <source>
        <dbReference type="Google" id="ProtNLM"/>
    </source>
</evidence>
<organism evidence="1 2">
    <name type="scientific">Jeotgalibacillus campisalis</name>
    <dbReference type="NCBI Taxonomy" id="220754"/>
    <lineage>
        <taxon>Bacteria</taxon>
        <taxon>Bacillati</taxon>
        <taxon>Bacillota</taxon>
        <taxon>Bacilli</taxon>
        <taxon>Bacillales</taxon>
        <taxon>Caryophanaceae</taxon>
        <taxon>Jeotgalibacillus</taxon>
    </lineage>
</organism>
<evidence type="ECO:0000313" key="2">
    <source>
        <dbReference type="Proteomes" id="UP000031972"/>
    </source>
</evidence>
<name>A0A0C2VSP3_9BACL</name>
<gene>
    <name evidence="1" type="ORF">KR50_16180</name>
</gene>
<accession>A0A0C2VSP3</accession>
<sequence>MKNQLYQQAREFVSQAQFSKKAEDISKAKNSLSSAFANSTLAEQEQLRGMQEQISHLEESL</sequence>
<dbReference type="InterPro" id="IPR024217">
    <property type="entry name" value="DUF3813"/>
</dbReference>